<dbReference type="InterPro" id="IPR020827">
    <property type="entry name" value="Asparaginase/glutaminase_AS1"/>
</dbReference>
<comment type="catalytic activity">
    <reaction evidence="5 8">
        <text>L-glutamyl-tRNA(Gln) + L-glutamine + ATP + H2O = L-glutaminyl-tRNA(Gln) + L-glutamate + ADP + phosphate + H(+)</text>
        <dbReference type="Rhea" id="RHEA:17521"/>
        <dbReference type="Rhea" id="RHEA-COMP:9681"/>
        <dbReference type="Rhea" id="RHEA-COMP:9684"/>
        <dbReference type="ChEBI" id="CHEBI:15377"/>
        <dbReference type="ChEBI" id="CHEBI:15378"/>
        <dbReference type="ChEBI" id="CHEBI:29985"/>
        <dbReference type="ChEBI" id="CHEBI:30616"/>
        <dbReference type="ChEBI" id="CHEBI:43474"/>
        <dbReference type="ChEBI" id="CHEBI:58359"/>
        <dbReference type="ChEBI" id="CHEBI:78520"/>
        <dbReference type="ChEBI" id="CHEBI:78521"/>
        <dbReference type="ChEBI" id="CHEBI:456216"/>
    </reaction>
</comment>
<evidence type="ECO:0000256" key="1">
    <source>
        <dbReference type="ARBA" id="ARBA00022598"/>
    </source>
</evidence>
<dbReference type="InterPro" id="IPR011878">
    <property type="entry name" value="GatD"/>
</dbReference>
<organism evidence="12 13">
    <name type="scientific">Thermoproteota archaeon</name>
    <dbReference type="NCBI Taxonomy" id="2056631"/>
    <lineage>
        <taxon>Archaea</taxon>
        <taxon>Thermoproteota</taxon>
    </lineage>
</organism>
<dbReference type="SUPFAM" id="SSF53774">
    <property type="entry name" value="Glutaminase/Asparaginase"/>
    <property type="match status" value="1"/>
</dbReference>
<evidence type="ECO:0000256" key="2">
    <source>
        <dbReference type="ARBA" id="ARBA00022741"/>
    </source>
</evidence>
<keyword evidence="4 5" id="KW-0648">Protein biosynthesis</keyword>
<dbReference type="PRINTS" id="PR00139">
    <property type="entry name" value="ASNGLNASE"/>
</dbReference>
<name>A0A497EW29_9CREN</name>
<dbReference type="AlphaFoldDB" id="A0A497EW29"/>
<evidence type="ECO:0000259" key="9">
    <source>
        <dbReference type="Pfam" id="PF00710"/>
    </source>
</evidence>
<dbReference type="InterPro" id="IPR036152">
    <property type="entry name" value="Asp/glu_Ase-like_sf"/>
</dbReference>
<dbReference type="Pfam" id="PF17763">
    <property type="entry name" value="Asparaginase_C"/>
    <property type="match status" value="1"/>
</dbReference>
<dbReference type="InterPro" id="IPR037222">
    <property type="entry name" value="GatD_N_sf"/>
</dbReference>
<accession>A0A497EW29</accession>
<keyword evidence="1 5" id="KW-0436">Ligase</keyword>
<dbReference type="PANTHER" id="PTHR11707">
    <property type="entry name" value="L-ASPARAGINASE"/>
    <property type="match status" value="1"/>
</dbReference>
<dbReference type="GO" id="GO:0004067">
    <property type="term" value="F:asparaginase activity"/>
    <property type="evidence" value="ECO:0007669"/>
    <property type="project" value="UniProtKB-UniRule"/>
</dbReference>
<evidence type="ECO:0000256" key="5">
    <source>
        <dbReference type="HAMAP-Rule" id="MF_00586"/>
    </source>
</evidence>
<dbReference type="InterPro" id="IPR027474">
    <property type="entry name" value="L-asparaginase_N"/>
</dbReference>
<dbReference type="PROSITE" id="PS00917">
    <property type="entry name" value="ASN_GLN_ASE_2"/>
    <property type="match status" value="1"/>
</dbReference>
<comment type="subunit">
    <text evidence="5 8">Heterodimer of GatD and GatE.</text>
</comment>
<dbReference type="SMART" id="SM00870">
    <property type="entry name" value="Asparaginase"/>
    <property type="match status" value="1"/>
</dbReference>
<proteinExistence type="inferred from homology"/>
<dbReference type="InterPro" id="IPR037152">
    <property type="entry name" value="L-asparaginase_N_sf"/>
</dbReference>
<feature type="domain" description="GatD N-terminal" evidence="11">
    <location>
        <begin position="21"/>
        <end position="74"/>
    </location>
</feature>
<evidence type="ECO:0000313" key="12">
    <source>
        <dbReference type="EMBL" id="RLE51181.1"/>
    </source>
</evidence>
<dbReference type="InterPro" id="IPR027473">
    <property type="entry name" value="L-asparaginase_C"/>
</dbReference>
<evidence type="ECO:0000259" key="10">
    <source>
        <dbReference type="Pfam" id="PF17763"/>
    </source>
</evidence>
<comment type="similarity">
    <text evidence="5 8">Belongs to the asparaginase 1 family. GatD subfamily.</text>
</comment>
<dbReference type="Pfam" id="PF18195">
    <property type="entry name" value="GatD_N"/>
    <property type="match status" value="1"/>
</dbReference>
<evidence type="ECO:0000313" key="13">
    <source>
        <dbReference type="Proteomes" id="UP000281962"/>
    </source>
</evidence>
<dbReference type="Proteomes" id="UP000281962">
    <property type="component" value="Unassembled WGS sequence"/>
</dbReference>
<protein>
    <recommendedName>
        <fullName evidence="5 8">Glutamyl-tRNA(Gln) amidotransferase subunit D</fullName>
        <shortName evidence="5">Glu-ADT subunit D</shortName>
        <ecNumber evidence="5 8">6.3.5.-</ecNumber>
    </recommendedName>
</protein>
<keyword evidence="2 5" id="KW-0547">Nucleotide-binding</keyword>
<dbReference type="EMBL" id="QMQY01000016">
    <property type="protein sequence ID" value="RLE51181.1"/>
    <property type="molecule type" value="Genomic_DNA"/>
</dbReference>
<keyword evidence="3 5" id="KW-0067">ATP-binding</keyword>
<dbReference type="NCBIfam" id="NF003217">
    <property type="entry name" value="PRK04183.1"/>
    <property type="match status" value="1"/>
</dbReference>
<dbReference type="FunFam" id="3.40.50.1170:FF:000001">
    <property type="entry name" value="L-asparaginase 2"/>
    <property type="match status" value="1"/>
</dbReference>
<evidence type="ECO:0000256" key="6">
    <source>
        <dbReference type="PROSITE-ProRule" id="PRU10099"/>
    </source>
</evidence>
<evidence type="ECO:0000256" key="8">
    <source>
        <dbReference type="RuleBase" id="RU004457"/>
    </source>
</evidence>
<comment type="function">
    <text evidence="5 8">Allows the formation of correctly charged Gln-tRNA(Gln) through the transamidation of misacylated Glu-tRNA(Gln) in organisms which lack glutaminyl-tRNA synthetase. The reaction takes place in the presence of glutamine and ATP through an activated gamma-phospho-Glu-tRNA(Gln). The GatDE system is specific for glutamate and does not act on aspartate.</text>
</comment>
<evidence type="ECO:0000256" key="3">
    <source>
        <dbReference type="ARBA" id="ARBA00022840"/>
    </source>
</evidence>
<feature type="active site" evidence="5 6">
    <location>
        <position position="107"/>
    </location>
</feature>
<dbReference type="InterPro" id="IPR040919">
    <property type="entry name" value="Asparaginase_C"/>
</dbReference>
<dbReference type="HAMAP" id="MF_00586">
    <property type="entry name" value="GatD"/>
    <property type="match status" value="1"/>
</dbReference>
<dbReference type="Gene3D" id="3.40.50.1170">
    <property type="entry name" value="L-asparaginase, N-terminal domain"/>
    <property type="match status" value="1"/>
</dbReference>
<feature type="domain" description="L-asparaginase N-terminal" evidence="9">
    <location>
        <begin position="98"/>
        <end position="283"/>
    </location>
</feature>
<dbReference type="GO" id="GO:0006450">
    <property type="term" value="P:regulation of translational fidelity"/>
    <property type="evidence" value="ECO:0007669"/>
    <property type="project" value="InterPro"/>
</dbReference>
<dbReference type="NCBIfam" id="TIGR00519">
    <property type="entry name" value="asnASE_I"/>
    <property type="match status" value="1"/>
</dbReference>
<dbReference type="NCBIfam" id="TIGR02153">
    <property type="entry name" value="gatD_arch"/>
    <property type="match status" value="1"/>
</dbReference>
<dbReference type="InterPro" id="IPR027475">
    <property type="entry name" value="Asparaginase/glutaminase_AS2"/>
</dbReference>
<feature type="active site" evidence="5 7">
    <location>
        <position position="183"/>
    </location>
</feature>
<reference evidence="12 13" key="1">
    <citation type="submission" date="2018-06" db="EMBL/GenBank/DDBJ databases">
        <title>Extensive metabolic versatility and redundancy in microbially diverse, dynamic hydrothermal sediments.</title>
        <authorList>
            <person name="Dombrowski N."/>
            <person name="Teske A."/>
            <person name="Baker B.J."/>
        </authorList>
    </citation>
    <scope>NUCLEOTIDE SEQUENCE [LARGE SCALE GENOMIC DNA]</scope>
    <source>
        <strain evidence="12">B30_G17</strain>
    </source>
</reference>
<dbReference type="PIRSF" id="PIRSF500175">
    <property type="entry name" value="Glu_ADT_D"/>
    <property type="match status" value="1"/>
</dbReference>
<dbReference type="InterPro" id="IPR040918">
    <property type="entry name" value="GatD_N"/>
</dbReference>
<dbReference type="InterPro" id="IPR006034">
    <property type="entry name" value="Asparaginase/glutaminase-like"/>
</dbReference>
<dbReference type="GO" id="GO:0006412">
    <property type="term" value="P:translation"/>
    <property type="evidence" value="ECO:0007669"/>
    <property type="project" value="UniProtKB-UniRule"/>
</dbReference>
<evidence type="ECO:0000256" key="4">
    <source>
        <dbReference type="ARBA" id="ARBA00022917"/>
    </source>
</evidence>
<dbReference type="Pfam" id="PF00710">
    <property type="entry name" value="Asparaginase"/>
    <property type="match status" value="1"/>
</dbReference>
<dbReference type="GO" id="GO:0016740">
    <property type="term" value="F:transferase activity"/>
    <property type="evidence" value="ECO:0007669"/>
    <property type="project" value="UniProtKB-KW"/>
</dbReference>
<dbReference type="GO" id="GO:0005524">
    <property type="term" value="F:ATP binding"/>
    <property type="evidence" value="ECO:0007669"/>
    <property type="project" value="UniProtKB-KW"/>
</dbReference>
<dbReference type="PANTHER" id="PTHR11707:SF28">
    <property type="entry name" value="60 KDA LYSOPHOSPHOLIPASE"/>
    <property type="match status" value="1"/>
</dbReference>
<dbReference type="Gene3D" id="3.40.50.40">
    <property type="match status" value="1"/>
</dbReference>
<dbReference type="InterPro" id="IPR006033">
    <property type="entry name" value="AsnA_fam"/>
</dbReference>
<dbReference type="Gene3D" id="2.30.30.520">
    <property type="match status" value="1"/>
</dbReference>
<dbReference type="EC" id="6.3.5.-" evidence="5 8"/>
<sequence length="452" mass="50016">MKELEGYKGISLKVLLDAGVKIGDRIKITSRGHVFEGILMPRAGVCDDRHVVIKLDNGYNIGIRVNENTKIEVLERKEVELAFKREEALFEKKVIEPRVSIISTGGTIASRVDYKTGAVYPALTAEDLYSVVPELNNIANIKAEVLFSIFSENMTPKHWIEIAKKVAKYIEEGFDGVVIAHGTDTMGYTAAALSFALQKLPIPVVLVGSQRSSDRPSSDAAINLICAVNTAGKAPFAEVVIVMHGSSSDTFCLAHRGTKVRKCHTSRRDAFQSINASPLAMIKPSGEIIMLTRDYRKRKNDHYVELKASFDPKVALVKIFPGMTSDLIDVLVDKEYHGIVIEGTGLGHTPYSIFPAIERAIQEGIAVVMTSQCLWGRINMNVYRTGVELLNMGVIPGEDMLPETALVKLMWVLAQTRDLKEVRKLMLTNIAGEINPRSVHSHFIANPYENLR</sequence>
<dbReference type="CDD" id="cd08962">
    <property type="entry name" value="GatD"/>
    <property type="match status" value="1"/>
</dbReference>
<evidence type="ECO:0000259" key="11">
    <source>
        <dbReference type="Pfam" id="PF18195"/>
    </source>
</evidence>
<gene>
    <name evidence="5" type="primary">gatD</name>
    <name evidence="12" type="ORF">DRJ21_00690</name>
</gene>
<feature type="active site" evidence="5">
    <location>
        <position position="262"/>
    </location>
</feature>
<feature type="active site" evidence="5">
    <location>
        <position position="184"/>
    </location>
</feature>
<dbReference type="PROSITE" id="PS51732">
    <property type="entry name" value="ASN_GLN_ASE_3"/>
    <property type="match status" value="1"/>
</dbReference>
<comment type="caution">
    <text evidence="12">The sequence shown here is derived from an EMBL/GenBank/DDBJ whole genome shotgun (WGS) entry which is preliminary data.</text>
</comment>
<dbReference type="PIRSF" id="PIRSF001220">
    <property type="entry name" value="L-ASNase_gatD"/>
    <property type="match status" value="1"/>
</dbReference>
<feature type="domain" description="Asparaginase/glutaminase C-terminal" evidence="10">
    <location>
        <begin position="313"/>
        <end position="426"/>
    </location>
</feature>
<dbReference type="PROSITE" id="PS00144">
    <property type="entry name" value="ASN_GLN_ASE_1"/>
    <property type="match status" value="1"/>
</dbReference>
<dbReference type="GO" id="GO:0050567">
    <property type="term" value="F:glutaminyl-tRNA synthase (glutamine-hydrolyzing) activity"/>
    <property type="evidence" value="ECO:0007669"/>
    <property type="project" value="UniProtKB-UniRule"/>
</dbReference>
<evidence type="ECO:0000256" key="7">
    <source>
        <dbReference type="PROSITE-ProRule" id="PRU10100"/>
    </source>
</evidence>
<dbReference type="SUPFAM" id="SSF141300">
    <property type="entry name" value="GatD N-terminal domain-like"/>
    <property type="match status" value="1"/>
</dbReference>
<dbReference type="GO" id="GO:0006520">
    <property type="term" value="P:amino acid metabolic process"/>
    <property type="evidence" value="ECO:0007669"/>
    <property type="project" value="InterPro"/>
</dbReference>